<evidence type="ECO:0000259" key="4">
    <source>
        <dbReference type="Pfam" id="PF10668"/>
    </source>
</evidence>
<proteinExistence type="predicted"/>
<evidence type="ECO:0000313" key="6">
    <source>
        <dbReference type="Proteomes" id="UP000254051"/>
    </source>
</evidence>
<gene>
    <name evidence="5" type="ORF">SAMN05216529_10741</name>
</gene>
<evidence type="ECO:0000256" key="2">
    <source>
        <dbReference type="ARBA" id="ARBA00023219"/>
    </source>
</evidence>
<feature type="domain" description="PBSX phage terminase small subunit-like N-terminal" evidence="4">
    <location>
        <begin position="1"/>
        <end position="58"/>
    </location>
</feature>
<dbReference type="AlphaFoldDB" id="A0A315ZXV0"/>
<reference evidence="6" key="1">
    <citation type="submission" date="2017-07" db="EMBL/GenBank/DDBJ databases">
        <authorList>
            <person name="Varghese N."/>
            <person name="Submissions S."/>
        </authorList>
    </citation>
    <scope>NUCLEOTIDE SEQUENCE [LARGE SCALE GENOMIC DNA]</scope>
    <source>
        <strain evidence="6">NLAE-zl-C134</strain>
    </source>
</reference>
<keyword evidence="2" id="KW-0231">Viral genome packaging</keyword>
<dbReference type="InterPro" id="IPR005335">
    <property type="entry name" value="Terminase_ssu"/>
</dbReference>
<evidence type="ECO:0000256" key="1">
    <source>
        <dbReference type="ARBA" id="ARBA00022612"/>
    </source>
</evidence>
<feature type="compositionally biased region" description="Basic and acidic residues" evidence="3">
    <location>
        <begin position="45"/>
        <end position="65"/>
    </location>
</feature>
<dbReference type="PANTHER" id="PTHR41328:SF3">
    <property type="entry name" value="PBSX PHAGE TERMINASE SMALL SUBUNIT"/>
    <property type="match status" value="1"/>
</dbReference>
<feature type="region of interest" description="Disordered" evidence="3">
    <location>
        <begin position="35"/>
        <end position="65"/>
    </location>
</feature>
<dbReference type="InterPro" id="IPR052404">
    <property type="entry name" value="SPP1-like_terminase"/>
</dbReference>
<dbReference type="RefSeq" id="WP_109711619.1">
    <property type="nucleotide sequence ID" value="NZ_QGDS01000007.1"/>
</dbReference>
<dbReference type="OrthoDB" id="9768556at2"/>
<evidence type="ECO:0000256" key="3">
    <source>
        <dbReference type="SAM" id="MobiDB-lite"/>
    </source>
</evidence>
<sequence length="283" mass="32618">MARSRSPDSIKAEELFHSGMSLVDIAKKLKKPEGTVRRWKSTQGWEDKGERSEKKSERKASVRKQNKENKIKAIADDVSQVIENPDLTDKQRLFCLHYVKCFNATKAYQKAYGCSYETAMTEGCNLLRNPKIKAQILQLKQNRFNREMLDESDIFQKYMDIAFSDITNYVEFGNEEIEVTTKNGDTKEITVSYVNIKDSSQVDGSLIREVSQGREGIKVKLLDQMKALDWLTTHMDFATPEQREKLKLLEAQRKALEKGNNDEDNNEDIIIIDSWSGDENEED</sequence>
<name>A0A315ZXV0_9FIRM</name>
<dbReference type="Pfam" id="PF03592">
    <property type="entry name" value="Terminase_2"/>
    <property type="match status" value="1"/>
</dbReference>
<protein>
    <submittedName>
        <fullName evidence="5">Phage terminase small subunit</fullName>
    </submittedName>
</protein>
<keyword evidence="1" id="KW-1188">Viral release from host cell</keyword>
<accession>A0A315ZXV0</accession>
<dbReference type="Gene3D" id="1.10.10.1400">
    <property type="entry name" value="Terminase, small subunit, N-terminal DNA-binding domain, HTH motif"/>
    <property type="match status" value="1"/>
</dbReference>
<dbReference type="Proteomes" id="UP000254051">
    <property type="component" value="Unassembled WGS sequence"/>
</dbReference>
<dbReference type="InterPro" id="IPR038713">
    <property type="entry name" value="Terminase_Gp1_N_sf"/>
</dbReference>
<dbReference type="EMBL" id="UHJJ01000007">
    <property type="protein sequence ID" value="SUQ14588.1"/>
    <property type="molecule type" value="Genomic_DNA"/>
</dbReference>
<feature type="region of interest" description="Disordered" evidence="3">
    <location>
        <begin position="257"/>
        <end position="283"/>
    </location>
</feature>
<keyword evidence="6" id="KW-1185">Reference proteome</keyword>
<dbReference type="InterPro" id="IPR018925">
    <property type="entry name" value="XtmA-like_N"/>
</dbReference>
<evidence type="ECO:0000313" key="5">
    <source>
        <dbReference type="EMBL" id="SUQ14588.1"/>
    </source>
</evidence>
<dbReference type="PANTHER" id="PTHR41328">
    <property type="entry name" value="TERMINASE SMALL SUBUNIT-RELATED"/>
    <property type="match status" value="1"/>
</dbReference>
<organism evidence="5 6">
    <name type="scientific">Faecalicatena contorta</name>
    <dbReference type="NCBI Taxonomy" id="39482"/>
    <lineage>
        <taxon>Bacteria</taxon>
        <taxon>Bacillati</taxon>
        <taxon>Bacillota</taxon>
        <taxon>Clostridia</taxon>
        <taxon>Lachnospirales</taxon>
        <taxon>Lachnospiraceae</taxon>
        <taxon>Faecalicatena</taxon>
    </lineage>
</organism>
<dbReference type="GO" id="GO:0051276">
    <property type="term" value="P:chromosome organization"/>
    <property type="evidence" value="ECO:0007669"/>
    <property type="project" value="InterPro"/>
</dbReference>
<dbReference type="Pfam" id="PF10668">
    <property type="entry name" value="Phage_terminase"/>
    <property type="match status" value="1"/>
</dbReference>